<dbReference type="Pfam" id="PF00005">
    <property type="entry name" value="ABC_tran"/>
    <property type="match status" value="1"/>
</dbReference>
<keyword evidence="1" id="KW-0813">Transport</keyword>
<dbReference type="InterPro" id="IPR003593">
    <property type="entry name" value="AAA+_ATPase"/>
</dbReference>
<protein>
    <submittedName>
        <fullName evidence="5">ABC-2 type transport system ATP-binding protein</fullName>
    </submittedName>
</protein>
<dbReference type="OrthoDB" id="9804819at2"/>
<dbReference type="AlphaFoldDB" id="A0A1G9XSA2"/>
<dbReference type="EMBL" id="FNHZ01000004">
    <property type="protein sequence ID" value="SDM99674.1"/>
    <property type="molecule type" value="Genomic_DNA"/>
</dbReference>
<keyword evidence="6" id="KW-1185">Reference proteome</keyword>
<dbReference type="SMART" id="SM00382">
    <property type="entry name" value="AAA"/>
    <property type="match status" value="1"/>
</dbReference>
<feature type="domain" description="ABC transporter" evidence="4">
    <location>
        <begin position="2"/>
        <end position="224"/>
    </location>
</feature>
<dbReference type="CDD" id="cd03230">
    <property type="entry name" value="ABC_DR_subfamily_A"/>
    <property type="match status" value="1"/>
</dbReference>
<dbReference type="PANTHER" id="PTHR42939">
    <property type="entry name" value="ABC TRANSPORTER ATP-BINDING PROTEIN ALBC-RELATED"/>
    <property type="match status" value="1"/>
</dbReference>
<evidence type="ECO:0000259" key="4">
    <source>
        <dbReference type="PROSITE" id="PS50893"/>
    </source>
</evidence>
<dbReference type="InterPro" id="IPR051782">
    <property type="entry name" value="ABC_Transporter_VariousFunc"/>
</dbReference>
<dbReference type="Gene3D" id="3.40.50.300">
    <property type="entry name" value="P-loop containing nucleotide triphosphate hydrolases"/>
    <property type="match status" value="1"/>
</dbReference>
<keyword evidence="3 5" id="KW-0067">ATP-binding</keyword>
<dbReference type="RefSeq" id="WP_074521706.1">
    <property type="nucleotide sequence ID" value="NZ_FNHZ01000004.1"/>
</dbReference>
<dbReference type="GO" id="GO:0016887">
    <property type="term" value="F:ATP hydrolysis activity"/>
    <property type="evidence" value="ECO:0007669"/>
    <property type="project" value="InterPro"/>
</dbReference>
<name>A0A1G9XSA2_9FIRM</name>
<dbReference type="Proteomes" id="UP000187651">
    <property type="component" value="Unassembled WGS sequence"/>
</dbReference>
<dbReference type="SUPFAM" id="SSF52540">
    <property type="entry name" value="P-loop containing nucleoside triphosphate hydrolases"/>
    <property type="match status" value="1"/>
</dbReference>
<evidence type="ECO:0000256" key="2">
    <source>
        <dbReference type="ARBA" id="ARBA00022741"/>
    </source>
</evidence>
<proteinExistence type="predicted"/>
<dbReference type="InterPro" id="IPR027417">
    <property type="entry name" value="P-loop_NTPase"/>
</dbReference>
<evidence type="ECO:0000256" key="3">
    <source>
        <dbReference type="ARBA" id="ARBA00022840"/>
    </source>
</evidence>
<dbReference type="GO" id="GO:0005524">
    <property type="term" value="F:ATP binding"/>
    <property type="evidence" value="ECO:0007669"/>
    <property type="project" value="UniProtKB-KW"/>
</dbReference>
<evidence type="ECO:0000313" key="5">
    <source>
        <dbReference type="EMBL" id="SDM99674.1"/>
    </source>
</evidence>
<dbReference type="InterPro" id="IPR003439">
    <property type="entry name" value="ABC_transporter-like_ATP-bd"/>
</dbReference>
<gene>
    <name evidence="5" type="ORF">SAMN05216544_1623</name>
</gene>
<evidence type="ECO:0000256" key="1">
    <source>
        <dbReference type="ARBA" id="ARBA00022448"/>
    </source>
</evidence>
<dbReference type="PANTHER" id="PTHR42939:SF1">
    <property type="entry name" value="ABC TRANSPORTER ATP-BINDING PROTEIN ALBC-RELATED"/>
    <property type="match status" value="1"/>
</dbReference>
<evidence type="ECO:0000313" key="6">
    <source>
        <dbReference type="Proteomes" id="UP000187651"/>
    </source>
</evidence>
<keyword evidence="2" id="KW-0547">Nucleotide-binding</keyword>
<dbReference type="PROSITE" id="PS50893">
    <property type="entry name" value="ABC_TRANSPORTER_2"/>
    <property type="match status" value="1"/>
</dbReference>
<accession>A0A1G9XSA2</accession>
<sequence length="228" mass="25198">MLVLQNVNKQYSSITAAYNQCISLEAGNVYALLGPNGSGKSTFMKMIAGLVKADSGQIFYKGQPLSCESKADISYMPTESYFYSYMTPKDISNYFSDFFADFNKDRFYAFLNDMQLPDNLKAYKMSTGMLAKLKIAVSLSRSSGLMMLDEPLNGIDIISRERMAATIAANSGPGRIMIVSSHLIDELEAVSTHAIFIKQGCIVSAGSIEELRNQTGLNLVDQYKRIYA</sequence>
<organism evidence="5 6">
    <name type="scientific">Lachnospira pectinoschiza</name>
    <dbReference type="NCBI Taxonomy" id="28052"/>
    <lineage>
        <taxon>Bacteria</taxon>
        <taxon>Bacillati</taxon>
        <taxon>Bacillota</taxon>
        <taxon>Clostridia</taxon>
        <taxon>Lachnospirales</taxon>
        <taxon>Lachnospiraceae</taxon>
        <taxon>Lachnospira</taxon>
    </lineage>
</organism>
<reference evidence="6" key="1">
    <citation type="submission" date="2016-10" db="EMBL/GenBank/DDBJ databases">
        <authorList>
            <person name="Varghese N."/>
            <person name="Submissions S."/>
        </authorList>
    </citation>
    <scope>NUCLEOTIDE SEQUENCE [LARGE SCALE GENOMIC DNA]</scope>
    <source>
        <strain evidence="6">M83</strain>
    </source>
</reference>